<dbReference type="RefSeq" id="WP_215583214.1">
    <property type="nucleotide sequence ID" value="NZ_CP073754.1"/>
</dbReference>
<evidence type="ECO:0000313" key="1">
    <source>
        <dbReference type="EMBL" id="QWF71429.1"/>
    </source>
</evidence>
<reference evidence="1" key="1">
    <citation type="submission" date="2021-04" db="EMBL/GenBank/DDBJ databases">
        <title>Draft genome sequence data of methanotrophic Methylovulum sp. strain S1L and Methylomonas sp. strain S2AM isolated from boreal lake water columns.</title>
        <authorList>
            <person name="Rissanen A.J."/>
            <person name="Mangayil R."/>
            <person name="Svenning M.M."/>
            <person name="Khanongnuch R."/>
        </authorList>
    </citation>
    <scope>NUCLEOTIDE SEQUENCE</scope>
    <source>
        <strain evidence="1">S2AM</strain>
    </source>
</reference>
<dbReference type="KEGG" id="mpad:KEF85_02785"/>
<keyword evidence="2" id="KW-1185">Reference proteome</keyword>
<dbReference type="EMBL" id="CP073754">
    <property type="protein sequence ID" value="QWF71429.1"/>
    <property type="molecule type" value="Genomic_DNA"/>
</dbReference>
<dbReference type="AlphaFoldDB" id="A0A975MPJ4"/>
<name>A0A975MPJ4_9GAMM</name>
<evidence type="ECO:0000313" key="2">
    <source>
        <dbReference type="Proteomes" id="UP000676649"/>
    </source>
</evidence>
<gene>
    <name evidence="1" type="ORF">KEF85_02785</name>
</gene>
<protein>
    <submittedName>
        <fullName evidence="1">Uncharacterized protein</fullName>
    </submittedName>
</protein>
<organism evidence="1 2">
    <name type="scientific">Methylomonas paludis</name>
    <dbReference type="NCBI Taxonomy" id="1173101"/>
    <lineage>
        <taxon>Bacteria</taxon>
        <taxon>Pseudomonadati</taxon>
        <taxon>Pseudomonadota</taxon>
        <taxon>Gammaproteobacteria</taxon>
        <taxon>Methylococcales</taxon>
        <taxon>Methylococcaceae</taxon>
        <taxon>Methylomonas</taxon>
    </lineage>
</organism>
<dbReference type="Proteomes" id="UP000676649">
    <property type="component" value="Chromosome"/>
</dbReference>
<proteinExistence type="predicted"/>
<accession>A0A975MPJ4</accession>
<sequence length="119" mass="13637">MSQIREISALFDTPALENQHRDIQKPELPAIALASLSRKQNLTPNPKLPSRYPKQCCHSQSYAIGLRFKRQDFFWPLPHQHPRRQFTCPRLISLARVKTKIQPIAGFAQPLTPSIANIN</sequence>